<dbReference type="RefSeq" id="WP_241273285.1">
    <property type="nucleotide sequence ID" value="NZ_JAKZGS010000001.1"/>
</dbReference>
<name>A0ABS9UK07_9BACT</name>
<gene>
    <name evidence="1" type="ORF">MM236_02145</name>
</gene>
<reference evidence="1" key="1">
    <citation type="submission" date="2022-03" db="EMBL/GenBank/DDBJ databases">
        <title>De novo assembled genomes of Belliella spp. (Cyclobacteriaceae) strains.</title>
        <authorList>
            <person name="Szabo A."/>
            <person name="Korponai K."/>
            <person name="Felfoldi T."/>
        </authorList>
    </citation>
    <scope>NUCLEOTIDE SEQUENCE</scope>
    <source>
        <strain evidence="1">DSM 107340</strain>
    </source>
</reference>
<accession>A0ABS9UK07</accession>
<comment type="caution">
    <text evidence="1">The sequence shown here is derived from an EMBL/GenBank/DDBJ whole genome shotgun (WGS) entry which is preliminary data.</text>
</comment>
<proteinExistence type="predicted"/>
<dbReference type="EMBL" id="JAKZGS010000001">
    <property type="protein sequence ID" value="MCH7396765.1"/>
    <property type="molecule type" value="Genomic_DNA"/>
</dbReference>
<protein>
    <recommendedName>
        <fullName evidence="3">Lipoprotein</fullName>
    </recommendedName>
</protein>
<dbReference type="Proteomes" id="UP001165488">
    <property type="component" value="Unassembled WGS sequence"/>
</dbReference>
<organism evidence="1 2">
    <name type="scientific">Belliella calami</name>
    <dbReference type="NCBI Taxonomy" id="2923436"/>
    <lineage>
        <taxon>Bacteria</taxon>
        <taxon>Pseudomonadati</taxon>
        <taxon>Bacteroidota</taxon>
        <taxon>Cytophagia</taxon>
        <taxon>Cytophagales</taxon>
        <taxon>Cyclobacteriaceae</taxon>
        <taxon>Belliella</taxon>
    </lineage>
</organism>
<sequence length="132" mass="15437">MIFSTFLFGCDYSYQKQIGEYYFLRAVNSPVTMSIGFGYSEINEGLIDQTVFEAYWNEEFILAKRHPSKGINVTDIERDRVDYYIIKKIEFGNERASEYVDGPLTKDVYSKRIIELGLKEEAMHSLIFNDLK</sequence>
<keyword evidence="2" id="KW-1185">Reference proteome</keyword>
<evidence type="ECO:0000313" key="2">
    <source>
        <dbReference type="Proteomes" id="UP001165488"/>
    </source>
</evidence>
<evidence type="ECO:0008006" key="3">
    <source>
        <dbReference type="Google" id="ProtNLM"/>
    </source>
</evidence>
<evidence type="ECO:0000313" key="1">
    <source>
        <dbReference type="EMBL" id="MCH7396765.1"/>
    </source>
</evidence>